<name>G3MIY0_AMBMU</name>
<dbReference type="InterPro" id="IPR036734">
    <property type="entry name" value="Neur_chan_lig-bd_sf"/>
</dbReference>
<keyword evidence="3 5" id="KW-1133">Transmembrane helix</keyword>
<dbReference type="InterPro" id="IPR006202">
    <property type="entry name" value="Neur_chan_lig-bd"/>
</dbReference>
<dbReference type="CDD" id="cd18989">
    <property type="entry name" value="LGIC_ECD_cation"/>
    <property type="match status" value="1"/>
</dbReference>
<dbReference type="SUPFAM" id="SSF90112">
    <property type="entry name" value="Neurotransmitter-gated ion-channel transmembrane pore"/>
    <property type="match status" value="1"/>
</dbReference>
<sequence length="400" mass="44779">RRSKTPSAVEAALLPSCCRRPLTFRIRGRNMKIYRPRNHALVFCLLTLSLERAFGDKTDESKKLKNDLLHSGKYQRTVRPLGEVNGTTVVALELKPVSMPTLTPKRRHLFMNAFVCLSWMDKRLTWDTDKYGEVDSIYVNSTEMWIPSIIHLSPLDVRGPRDALALLSSAGEVRWCPLYSIGALCETDMSDFPFDRHACKIVFTNAMSQEKDINLTLARQPELLEQQRSEFRVISMEATRNTLTFDTGMYAYPQIIFRVLLERRTSLHLFTVLLPTVAVVLLSLLTFWLPPESPRKLTLIGAAMVTSLLLLYRAEDIVSGSSSVPRIVKVLGGAVLLNSLIAATTVLSINMARRPPSFTLPVVLVRCSEFLAFRLPCPCPGGHSGVEDDGGTQTSRLATQ</sequence>
<dbReference type="EMBL" id="JO841831">
    <property type="protein sequence ID" value="AEO33448.1"/>
    <property type="molecule type" value="mRNA"/>
</dbReference>
<feature type="transmembrane region" description="Helical" evidence="5">
    <location>
        <begin position="297"/>
        <end position="314"/>
    </location>
</feature>
<accession>G3MIY0</accession>
<feature type="transmembrane region" description="Helical" evidence="5">
    <location>
        <begin position="267"/>
        <end position="290"/>
    </location>
</feature>
<evidence type="ECO:0000256" key="5">
    <source>
        <dbReference type="SAM" id="Phobius"/>
    </source>
</evidence>
<evidence type="ECO:0000256" key="1">
    <source>
        <dbReference type="ARBA" id="ARBA00004141"/>
    </source>
</evidence>
<protein>
    <recommendedName>
        <fullName evidence="6">Neurotransmitter-gated ion-channel ligand-binding domain-containing protein</fullName>
    </recommendedName>
</protein>
<reference evidence="7" key="1">
    <citation type="journal article" date="2011" name="PLoS ONE">
        <title>A deep insight into the sialotranscriptome of the gulf coast tick, Amblyomma maculatum.</title>
        <authorList>
            <person name="Karim S."/>
            <person name="Singh P."/>
            <person name="Ribeiro J.M."/>
        </authorList>
    </citation>
    <scope>NUCLEOTIDE SEQUENCE</scope>
    <source>
        <tissue evidence="7">Salivary gland</tissue>
    </source>
</reference>
<keyword evidence="2 5" id="KW-0812">Transmembrane</keyword>
<dbReference type="Pfam" id="PF02931">
    <property type="entry name" value="Neur_chan_LBD"/>
    <property type="match status" value="1"/>
</dbReference>
<dbReference type="Gene3D" id="2.70.170.10">
    <property type="entry name" value="Neurotransmitter-gated ion-channel ligand-binding domain"/>
    <property type="match status" value="1"/>
</dbReference>
<evidence type="ECO:0000256" key="2">
    <source>
        <dbReference type="ARBA" id="ARBA00022692"/>
    </source>
</evidence>
<proteinExistence type="evidence at transcript level"/>
<dbReference type="GO" id="GO:0016020">
    <property type="term" value="C:membrane"/>
    <property type="evidence" value="ECO:0007669"/>
    <property type="project" value="UniProtKB-SubCell"/>
</dbReference>
<dbReference type="Gene3D" id="1.20.58.390">
    <property type="entry name" value="Neurotransmitter-gated ion-channel transmembrane domain"/>
    <property type="match status" value="1"/>
</dbReference>
<dbReference type="AlphaFoldDB" id="G3MIY0"/>
<evidence type="ECO:0000256" key="4">
    <source>
        <dbReference type="ARBA" id="ARBA00023136"/>
    </source>
</evidence>
<evidence type="ECO:0000313" key="7">
    <source>
        <dbReference type="EMBL" id="AEO33448.1"/>
    </source>
</evidence>
<keyword evidence="4 5" id="KW-0472">Membrane</keyword>
<comment type="subcellular location">
    <subcellularLocation>
        <location evidence="1">Membrane</location>
        <topology evidence="1">Multi-pass membrane protein</topology>
    </subcellularLocation>
</comment>
<dbReference type="SUPFAM" id="SSF63712">
    <property type="entry name" value="Nicotinic receptor ligand binding domain-like"/>
    <property type="match status" value="1"/>
</dbReference>
<dbReference type="InterPro" id="IPR006201">
    <property type="entry name" value="Neur_channel"/>
</dbReference>
<dbReference type="InterPro" id="IPR036719">
    <property type="entry name" value="Neuro-gated_channel_TM_sf"/>
</dbReference>
<evidence type="ECO:0000259" key="6">
    <source>
        <dbReference type="Pfam" id="PF02931"/>
    </source>
</evidence>
<dbReference type="GO" id="GO:0005230">
    <property type="term" value="F:extracellular ligand-gated monoatomic ion channel activity"/>
    <property type="evidence" value="ECO:0007669"/>
    <property type="project" value="InterPro"/>
</dbReference>
<feature type="non-terminal residue" evidence="7">
    <location>
        <position position="1"/>
    </location>
</feature>
<feature type="transmembrane region" description="Helical" evidence="5">
    <location>
        <begin position="326"/>
        <end position="349"/>
    </location>
</feature>
<dbReference type="GO" id="GO:0004888">
    <property type="term" value="F:transmembrane signaling receptor activity"/>
    <property type="evidence" value="ECO:0007669"/>
    <property type="project" value="InterPro"/>
</dbReference>
<evidence type="ECO:0000256" key="3">
    <source>
        <dbReference type="ARBA" id="ARBA00022989"/>
    </source>
</evidence>
<dbReference type="PANTHER" id="PTHR18945">
    <property type="entry name" value="NEUROTRANSMITTER GATED ION CHANNEL"/>
    <property type="match status" value="1"/>
</dbReference>
<feature type="domain" description="Neurotransmitter-gated ion-channel ligand-binding" evidence="6">
    <location>
        <begin position="62"/>
        <end position="265"/>
    </location>
</feature>
<dbReference type="InterPro" id="IPR038050">
    <property type="entry name" value="Neuro_actylchol_rec"/>
</dbReference>
<organism evidence="7">
    <name type="scientific">Amblyomma maculatum</name>
    <name type="common">Gulf Coast tick</name>
    <dbReference type="NCBI Taxonomy" id="34609"/>
    <lineage>
        <taxon>Eukaryota</taxon>
        <taxon>Metazoa</taxon>
        <taxon>Ecdysozoa</taxon>
        <taxon>Arthropoda</taxon>
        <taxon>Chelicerata</taxon>
        <taxon>Arachnida</taxon>
        <taxon>Acari</taxon>
        <taxon>Parasitiformes</taxon>
        <taxon>Ixodida</taxon>
        <taxon>Ixodoidea</taxon>
        <taxon>Ixodidae</taxon>
        <taxon>Amblyomminae</taxon>
        <taxon>Amblyomma</taxon>
    </lineage>
</organism>